<feature type="transmembrane region" description="Helical" evidence="1">
    <location>
        <begin position="12"/>
        <end position="36"/>
    </location>
</feature>
<evidence type="ECO:0000256" key="1">
    <source>
        <dbReference type="SAM" id="Phobius"/>
    </source>
</evidence>
<keyword evidence="1" id="KW-0812">Transmembrane</keyword>
<keyword evidence="1" id="KW-1133">Transmembrane helix</keyword>
<feature type="transmembrane region" description="Helical" evidence="1">
    <location>
        <begin position="48"/>
        <end position="67"/>
    </location>
</feature>
<proteinExistence type="predicted"/>
<comment type="caution">
    <text evidence="2">The sequence shown here is derived from an EMBL/GenBank/DDBJ whole genome shotgun (WGS) entry which is preliminary data.</text>
</comment>
<gene>
    <name evidence="2" type="ORF">CARN1_0122</name>
</gene>
<sequence>MHWSIFLGVAQLAIGLLLLVIRYVPVALIMLAVFAYNSFAFHITMMPAGLPAPIVVSILGYVVALPYRASFMRLFNDRGEGADKS</sequence>
<protein>
    <recommendedName>
        <fullName evidence="3">DoxX family protein</fullName>
    </recommendedName>
</protein>
<evidence type="ECO:0008006" key="3">
    <source>
        <dbReference type="Google" id="ProtNLM"/>
    </source>
</evidence>
<reference evidence="2" key="1">
    <citation type="submission" date="2009-10" db="EMBL/GenBank/DDBJ databases">
        <title>Diversity of trophic interactions inside an arsenic-rich microbial ecosystem.</title>
        <authorList>
            <person name="Bertin P.N."/>
            <person name="Heinrich-Salmeron A."/>
            <person name="Pelletier E."/>
            <person name="Goulhen-Chollet F."/>
            <person name="Arsene-Ploetze F."/>
            <person name="Gallien S."/>
            <person name="Calteau A."/>
            <person name="Vallenet D."/>
            <person name="Casiot C."/>
            <person name="Chane-Woon-Ming B."/>
            <person name="Giloteaux L."/>
            <person name="Barakat M."/>
            <person name="Bonnefoy V."/>
            <person name="Bruneel O."/>
            <person name="Chandler M."/>
            <person name="Cleiss J."/>
            <person name="Duran R."/>
            <person name="Elbaz-Poulichet F."/>
            <person name="Fonknechten N."/>
            <person name="Lauga B."/>
            <person name="Mornico D."/>
            <person name="Ortet P."/>
            <person name="Schaeffer C."/>
            <person name="Siguier P."/>
            <person name="Alexander Thil Smith A."/>
            <person name="Van Dorsselaer A."/>
            <person name="Weissenbach J."/>
            <person name="Medigue C."/>
            <person name="Le Paslier D."/>
        </authorList>
    </citation>
    <scope>NUCLEOTIDE SEQUENCE</scope>
</reference>
<evidence type="ECO:0000313" key="2">
    <source>
        <dbReference type="EMBL" id="CBH74947.1"/>
    </source>
</evidence>
<name>E6PER1_9ZZZZ</name>
<keyword evidence="1" id="KW-0472">Membrane</keyword>
<dbReference type="AlphaFoldDB" id="E6PER1"/>
<dbReference type="EMBL" id="CABL01000005">
    <property type="protein sequence ID" value="CBH74947.1"/>
    <property type="molecule type" value="Genomic_DNA"/>
</dbReference>
<accession>E6PER1</accession>
<organism evidence="2">
    <name type="scientific">mine drainage metagenome</name>
    <dbReference type="NCBI Taxonomy" id="410659"/>
    <lineage>
        <taxon>unclassified sequences</taxon>
        <taxon>metagenomes</taxon>
        <taxon>ecological metagenomes</taxon>
    </lineage>
</organism>